<organism evidence="3">
    <name type="scientific">Anisakis simplex</name>
    <name type="common">Herring worm</name>
    <dbReference type="NCBI Taxonomy" id="6269"/>
    <lineage>
        <taxon>Eukaryota</taxon>
        <taxon>Metazoa</taxon>
        <taxon>Ecdysozoa</taxon>
        <taxon>Nematoda</taxon>
        <taxon>Chromadorea</taxon>
        <taxon>Rhabditida</taxon>
        <taxon>Spirurina</taxon>
        <taxon>Ascaridomorpha</taxon>
        <taxon>Ascaridoidea</taxon>
        <taxon>Anisakidae</taxon>
        <taxon>Anisakis</taxon>
        <taxon>Anisakis simplex complex</taxon>
    </lineage>
</organism>
<dbReference type="WBParaSite" id="ASIM_0000914401-mRNA-1">
    <property type="protein sequence ID" value="ASIM_0000914401-mRNA-1"/>
    <property type="gene ID" value="ASIM_0000914401"/>
</dbReference>
<sequence>MSAVANEVSAETVIKQNAMFLLELNCSVDADSKDTSTSTSGWTINLFPQATLTPPTLRSACAQAGNGLSSHVRRFLSLNFLELLPLCR</sequence>
<evidence type="ECO:0000313" key="2">
    <source>
        <dbReference type="Proteomes" id="UP000267096"/>
    </source>
</evidence>
<dbReference type="AlphaFoldDB" id="A0A0M3JNA4"/>
<reference evidence="1 2" key="2">
    <citation type="submission" date="2018-11" db="EMBL/GenBank/DDBJ databases">
        <authorList>
            <consortium name="Pathogen Informatics"/>
        </authorList>
    </citation>
    <scope>NUCLEOTIDE SEQUENCE [LARGE SCALE GENOMIC DNA]</scope>
</reference>
<proteinExistence type="predicted"/>
<dbReference type="EMBL" id="UYRR01025467">
    <property type="protein sequence ID" value="VDK35092.1"/>
    <property type="molecule type" value="Genomic_DNA"/>
</dbReference>
<evidence type="ECO:0000313" key="1">
    <source>
        <dbReference type="EMBL" id="VDK35092.1"/>
    </source>
</evidence>
<gene>
    <name evidence="1" type="ORF">ASIM_LOCUS8889</name>
</gene>
<evidence type="ECO:0000313" key="3">
    <source>
        <dbReference type="WBParaSite" id="ASIM_0000914401-mRNA-1"/>
    </source>
</evidence>
<accession>A0A0M3JNA4</accession>
<protein>
    <submittedName>
        <fullName evidence="1 3">Uncharacterized protein</fullName>
    </submittedName>
</protein>
<name>A0A0M3JNA4_ANISI</name>
<reference evidence="3" key="1">
    <citation type="submission" date="2017-02" db="UniProtKB">
        <authorList>
            <consortium name="WormBaseParasite"/>
        </authorList>
    </citation>
    <scope>IDENTIFICATION</scope>
</reference>
<keyword evidence="2" id="KW-1185">Reference proteome</keyword>
<dbReference type="Proteomes" id="UP000267096">
    <property type="component" value="Unassembled WGS sequence"/>
</dbReference>